<comment type="similarity">
    <text evidence="3">In the N-terminal section; belongs to the TRAFAC class translation factor GTPase superfamily. Classic translation factor GTPase family. CysN/NodQ subfamily.</text>
</comment>
<evidence type="ECO:0000256" key="1">
    <source>
        <dbReference type="ARBA" id="ARBA00002357"/>
    </source>
</evidence>
<dbReference type="InterPro" id="IPR011779">
    <property type="entry name" value="SO4_adenylTrfase_lsu"/>
</dbReference>
<evidence type="ECO:0000256" key="9">
    <source>
        <dbReference type="ARBA" id="ARBA00023268"/>
    </source>
</evidence>
<dbReference type="PANTHER" id="PTHR23115">
    <property type="entry name" value="TRANSLATION FACTOR"/>
    <property type="match status" value="1"/>
</dbReference>
<dbReference type="InterPro" id="IPR031157">
    <property type="entry name" value="G_TR_CS"/>
</dbReference>
<evidence type="ECO:0000256" key="6">
    <source>
        <dbReference type="ARBA" id="ARBA00022741"/>
    </source>
</evidence>
<dbReference type="InterPro" id="IPR009001">
    <property type="entry name" value="Transl_elong_EF1A/Init_IF2_C"/>
</dbReference>
<proteinExistence type="inferred from homology"/>
<keyword evidence="6" id="KW-0547">Nucleotide-binding</keyword>
<keyword evidence="9" id="KW-0511">Multifunctional enzyme</keyword>
<protein>
    <submittedName>
        <fullName evidence="12">Unannotated protein</fullName>
    </submittedName>
</protein>
<organism evidence="12">
    <name type="scientific">freshwater metagenome</name>
    <dbReference type="NCBI Taxonomy" id="449393"/>
    <lineage>
        <taxon>unclassified sequences</taxon>
        <taxon>metagenomes</taxon>
        <taxon>ecological metagenomes</taxon>
    </lineage>
</organism>
<evidence type="ECO:0000313" key="12">
    <source>
        <dbReference type="EMBL" id="CAB4559644.1"/>
    </source>
</evidence>
<reference evidence="12" key="1">
    <citation type="submission" date="2020-05" db="EMBL/GenBank/DDBJ databases">
        <authorList>
            <person name="Chiriac C."/>
            <person name="Salcher M."/>
            <person name="Ghai R."/>
            <person name="Kavagutti S V."/>
        </authorList>
    </citation>
    <scope>NUCLEOTIDE SEQUENCE</scope>
</reference>
<keyword evidence="5" id="KW-0548">Nucleotidyltransferase</keyword>
<dbReference type="Pfam" id="PF00009">
    <property type="entry name" value="GTP_EFTU"/>
    <property type="match status" value="1"/>
</dbReference>
<dbReference type="InterPro" id="IPR059117">
    <property type="entry name" value="APS_kinase_dom"/>
</dbReference>
<evidence type="ECO:0000256" key="7">
    <source>
        <dbReference type="ARBA" id="ARBA00022840"/>
    </source>
</evidence>
<evidence type="ECO:0000256" key="4">
    <source>
        <dbReference type="ARBA" id="ARBA00022679"/>
    </source>
</evidence>
<dbReference type="GO" id="GO:0005525">
    <property type="term" value="F:GTP binding"/>
    <property type="evidence" value="ECO:0007669"/>
    <property type="project" value="UniProtKB-KW"/>
</dbReference>
<comment type="catalytic activity">
    <reaction evidence="10">
        <text>sulfate + ATP + H(+) = adenosine 5'-phosphosulfate + diphosphate</text>
        <dbReference type="Rhea" id="RHEA:18133"/>
        <dbReference type="ChEBI" id="CHEBI:15378"/>
        <dbReference type="ChEBI" id="CHEBI:16189"/>
        <dbReference type="ChEBI" id="CHEBI:30616"/>
        <dbReference type="ChEBI" id="CHEBI:33019"/>
        <dbReference type="ChEBI" id="CHEBI:58243"/>
        <dbReference type="EC" id="2.7.7.4"/>
    </reaction>
</comment>
<keyword evidence="8" id="KW-0342">GTP-binding</keyword>
<dbReference type="InterPro" id="IPR050100">
    <property type="entry name" value="TRAFAC_GTPase_members"/>
</dbReference>
<dbReference type="GO" id="GO:0004020">
    <property type="term" value="F:adenylylsulfate kinase activity"/>
    <property type="evidence" value="ECO:0007669"/>
    <property type="project" value="InterPro"/>
</dbReference>
<evidence type="ECO:0000259" key="11">
    <source>
        <dbReference type="PROSITE" id="PS51722"/>
    </source>
</evidence>
<evidence type="ECO:0000256" key="5">
    <source>
        <dbReference type="ARBA" id="ARBA00022695"/>
    </source>
</evidence>
<dbReference type="GO" id="GO:0004781">
    <property type="term" value="F:sulfate adenylyltransferase (ATP) activity"/>
    <property type="evidence" value="ECO:0007669"/>
    <property type="project" value="UniProtKB-EC"/>
</dbReference>
<feature type="domain" description="Tr-type G" evidence="11">
    <location>
        <begin position="3"/>
        <end position="218"/>
    </location>
</feature>
<dbReference type="GO" id="GO:0000103">
    <property type="term" value="P:sulfate assimilation"/>
    <property type="evidence" value="ECO:0007669"/>
    <property type="project" value="InterPro"/>
</dbReference>
<dbReference type="InterPro" id="IPR044139">
    <property type="entry name" value="CysN_NoDQ_III"/>
</dbReference>
<dbReference type="NCBIfam" id="TIGR00455">
    <property type="entry name" value="apsK"/>
    <property type="match status" value="1"/>
</dbReference>
<dbReference type="HAMAP" id="MF_00065">
    <property type="entry name" value="Adenylyl_sulf_kinase"/>
    <property type="match status" value="1"/>
</dbReference>
<dbReference type="GO" id="GO:0003924">
    <property type="term" value="F:GTPase activity"/>
    <property type="evidence" value="ECO:0007669"/>
    <property type="project" value="InterPro"/>
</dbReference>
<comment type="similarity">
    <text evidence="2">In the C-terminal section; belongs to the APS kinase family.</text>
</comment>
<dbReference type="PROSITE" id="PS00301">
    <property type="entry name" value="G_TR_1"/>
    <property type="match status" value="1"/>
</dbReference>
<dbReference type="InterPro" id="IPR027417">
    <property type="entry name" value="P-loop_NTPase"/>
</dbReference>
<dbReference type="SUPFAM" id="SSF50465">
    <property type="entry name" value="EF-Tu/eEF-1alpha/eIF2-gamma C-terminal domain"/>
    <property type="match status" value="1"/>
</dbReference>
<name>A0A6J6D8K5_9ZZZZ</name>
<accession>A0A6J6D8K5</accession>
<keyword evidence="7" id="KW-0067">ATP-binding</keyword>
<dbReference type="SUPFAM" id="SSF52540">
    <property type="entry name" value="P-loop containing nucleoside triphosphate hydrolases"/>
    <property type="match status" value="2"/>
</dbReference>
<evidence type="ECO:0000256" key="3">
    <source>
        <dbReference type="ARBA" id="ARBA00007237"/>
    </source>
</evidence>
<dbReference type="AlphaFoldDB" id="A0A6J6D8K5"/>
<dbReference type="InterPro" id="IPR009000">
    <property type="entry name" value="Transl_B-barrel_sf"/>
</dbReference>
<evidence type="ECO:0000256" key="8">
    <source>
        <dbReference type="ARBA" id="ARBA00023134"/>
    </source>
</evidence>
<dbReference type="CDD" id="cd02027">
    <property type="entry name" value="APSK"/>
    <property type="match status" value="1"/>
</dbReference>
<dbReference type="EMBL" id="CAEZTK010000002">
    <property type="protein sequence ID" value="CAB4559644.1"/>
    <property type="molecule type" value="Genomic_DNA"/>
</dbReference>
<keyword evidence="4" id="KW-0808">Transferase</keyword>
<dbReference type="NCBIfam" id="NF003013">
    <property type="entry name" value="PRK03846.1"/>
    <property type="match status" value="1"/>
</dbReference>
<dbReference type="Pfam" id="PF22594">
    <property type="entry name" value="GTP-eEF1A_C"/>
    <property type="match status" value="1"/>
</dbReference>
<dbReference type="SUPFAM" id="SSF50447">
    <property type="entry name" value="Translation proteins"/>
    <property type="match status" value="1"/>
</dbReference>
<dbReference type="Gene3D" id="3.40.50.300">
    <property type="entry name" value="P-loop containing nucleotide triphosphate hydrolases"/>
    <property type="match status" value="2"/>
</dbReference>
<dbReference type="CDD" id="cd04095">
    <property type="entry name" value="CysN_NoDQ_III"/>
    <property type="match status" value="1"/>
</dbReference>
<dbReference type="NCBIfam" id="NF004035">
    <property type="entry name" value="PRK05506.1"/>
    <property type="match status" value="1"/>
</dbReference>
<evidence type="ECO:0000256" key="2">
    <source>
        <dbReference type="ARBA" id="ARBA00005438"/>
    </source>
</evidence>
<dbReference type="InterPro" id="IPR054696">
    <property type="entry name" value="GTP-eEF1A_C"/>
</dbReference>
<sequence>MSGAIVRLLTCGSVDDGKSTLIGRLLVETDSVPHDTIGAAKKVRRSGSTIAAGEIDFSLLTDGLEAEREQGITIDVAYRSMKLLDGKRLIISDAPGHEQYTRNMVVAASRADIGLVLVDAMKGVRTQTLRHLTICSLMGVSRIIIAINKLDAMEYKQEVFDSISKDIRRAVERLNVQDIHIIPMSALAGDNVVFKSTNMPWYSSQSLLEAIQGWEKPVDKTASGLMRIQMIARAENFRGVSGTVRRGSFTKGDEITIFPSNKKATISSIVTFENQIETANTEEAVTLVLEPEVDATRGDVIAQDAKDLTAADRFAAHVVWLNEEDLIHSRSYLMMSGPTSTPAMITKIRHKIDVNTGEHLSTDTLKMNEIGDVEIASDIPIVMRPYLDDREFGNFILVDRLTLKTVGAGMIKHALRRSSNVTHQDYEVNKLQRSAQKNQKAKVVWLTGLSGSGKSTIANALEKRLFAQGMHSYVLDGDNLRMGLNMDLGFTSTDRAENVRRVSEVAKLMVDAGLIVISALVSPFEVDRQRAKSIFEDGEFVEIFVDTPVDVCRARDPKGLYKKSAAGEIPNFTGVGQDYEPPKSPTLVVDGTAPIDEIVERILKEIL</sequence>
<dbReference type="GO" id="GO:0005524">
    <property type="term" value="F:ATP binding"/>
    <property type="evidence" value="ECO:0007669"/>
    <property type="project" value="UniProtKB-KW"/>
</dbReference>
<dbReference type="Pfam" id="PF01583">
    <property type="entry name" value="APS_kinase"/>
    <property type="match status" value="1"/>
</dbReference>
<dbReference type="NCBIfam" id="TIGR02034">
    <property type="entry name" value="CysN"/>
    <property type="match status" value="1"/>
</dbReference>
<evidence type="ECO:0000256" key="10">
    <source>
        <dbReference type="ARBA" id="ARBA00049370"/>
    </source>
</evidence>
<dbReference type="InterPro" id="IPR002891">
    <property type="entry name" value="APS"/>
</dbReference>
<dbReference type="PRINTS" id="PR00315">
    <property type="entry name" value="ELONGATNFCT"/>
</dbReference>
<dbReference type="InterPro" id="IPR000795">
    <property type="entry name" value="T_Tr_GTP-bd_dom"/>
</dbReference>
<gene>
    <name evidence="12" type="ORF">UFOPK1643_00067</name>
</gene>
<dbReference type="PROSITE" id="PS51722">
    <property type="entry name" value="G_TR_2"/>
    <property type="match status" value="1"/>
</dbReference>
<comment type="function">
    <text evidence="1">APS kinase catalyzes the synthesis of activated sulfate.</text>
</comment>
<dbReference type="Gene3D" id="2.40.30.10">
    <property type="entry name" value="Translation factors"/>
    <property type="match status" value="2"/>
</dbReference>